<sequence length="124" mass="14235">MILNNKHIYLLPMAGERTLTAVALKRKLPCAEYCQFDNNCPQKFIEGVCAERIDRYVEAGVYGTPSEKTVRINRHLDSVVRGKPGEKPVRTYRFVPEICFETKDPAGEVRISDGWAFISRPYHF</sequence>
<evidence type="ECO:0000313" key="2">
    <source>
        <dbReference type="Proteomes" id="UP000034246"/>
    </source>
</evidence>
<reference evidence="1 2" key="1">
    <citation type="journal article" date="2015" name="Nature">
        <title>rRNA introns, odd ribosomes, and small enigmatic genomes across a large radiation of phyla.</title>
        <authorList>
            <person name="Brown C.T."/>
            <person name="Hug L.A."/>
            <person name="Thomas B.C."/>
            <person name="Sharon I."/>
            <person name="Castelle C.J."/>
            <person name="Singh A."/>
            <person name="Wilkins M.J."/>
            <person name="Williams K.H."/>
            <person name="Banfield J.F."/>
        </authorList>
    </citation>
    <scope>NUCLEOTIDE SEQUENCE [LARGE SCALE GENOMIC DNA]</scope>
</reference>
<evidence type="ECO:0000313" key="1">
    <source>
        <dbReference type="EMBL" id="KKR11951.1"/>
    </source>
</evidence>
<proteinExistence type="predicted"/>
<organism evidence="1 2">
    <name type="scientific">Candidatus Woesebacteria bacterium GW2011_GWA1_39_21</name>
    <dbReference type="NCBI Taxonomy" id="1618550"/>
    <lineage>
        <taxon>Bacteria</taxon>
        <taxon>Candidatus Woeseibacteriota</taxon>
    </lineage>
</organism>
<gene>
    <name evidence="1" type="ORF">UT39_C0001G0006</name>
</gene>
<dbReference type="AlphaFoldDB" id="A0A0G0NGJ9"/>
<protein>
    <submittedName>
        <fullName evidence="1">Uncharacterized protein</fullName>
    </submittedName>
</protein>
<name>A0A0G0NGJ9_9BACT</name>
<accession>A0A0G0NGJ9</accession>
<dbReference type="Proteomes" id="UP000034246">
    <property type="component" value="Unassembled WGS sequence"/>
</dbReference>
<dbReference type="EMBL" id="LBWP01000001">
    <property type="protein sequence ID" value="KKR11951.1"/>
    <property type="molecule type" value="Genomic_DNA"/>
</dbReference>
<comment type="caution">
    <text evidence="1">The sequence shown here is derived from an EMBL/GenBank/DDBJ whole genome shotgun (WGS) entry which is preliminary data.</text>
</comment>